<dbReference type="Proteomes" id="UP000603200">
    <property type="component" value="Unassembled WGS sequence"/>
</dbReference>
<organism evidence="1 2">
    <name type="scientific">Winogradskya humida</name>
    <dbReference type="NCBI Taxonomy" id="113566"/>
    <lineage>
        <taxon>Bacteria</taxon>
        <taxon>Bacillati</taxon>
        <taxon>Actinomycetota</taxon>
        <taxon>Actinomycetes</taxon>
        <taxon>Micromonosporales</taxon>
        <taxon>Micromonosporaceae</taxon>
        <taxon>Winogradskya</taxon>
    </lineage>
</organism>
<keyword evidence="2" id="KW-1185">Reference proteome</keyword>
<comment type="caution">
    <text evidence="1">The sequence shown here is derived from an EMBL/GenBank/DDBJ whole genome shotgun (WGS) entry which is preliminary data.</text>
</comment>
<protein>
    <submittedName>
        <fullName evidence="1">Adenylate kinase</fullName>
    </submittedName>
</protein>
<keyword evidence="1" id="KW-0808">Transferase</keyword>
<sequence length="157" mass="17172">MLAVEGRSGSGKSRFAATIAAGLGATLIRMDEIYPGWDGLQAAVTVLHEQVLVPLAAGEPARWRLWDWAGDRPGAWHEVPATERLVVEGVGCGADVLTAYRSGLIWIEASADVRRERAMARDGDTYAPHWERWARQEDAFYAANDVRGQADLIIENG</sequence>
<reference evidence="1 2" key="1">
    <citation type="submission" date="2021-01" db="EMBL/GenBank/DDBJ databases">
        <title>Whole genome shotgun sequence of Actinoplanes humidus NBRC 14915.</title>
        <authorList>
            <person name="Komaki H."/>
            <person name="Tamura T."/>
        </authorList>
    </citation>
    <scope>NUCLEOTIDE SEQUENCE [LARGE SCALE GENOMIC DNA]</scope>
    <source>
        <strain evidence="1 2">NBRC 14915</strain>
    </source>
</reference>
<evidence type="ECO:0000313" key="1">
    <source>
        <dbReference type="EMBL" id="GIE25452.1"/>
    </source>
</evidence>
<name>A0ABQ4A3N4_9ACTN</name>
<dbReference type="EMBL" id="BOMN01000122">
    <property type="protein sequence ID" value="GIE25452.1"/>
    <property type="molecule type" value="Genomic_DNA"/>
</dbReference>
<dbReference type="Gene3D" id="3.40.50.300">
    <property type="entry name" value="P-loop containing nucleotide triphosphate hydrolases"/>
    <property type="match status" value="1"/>
</dbReference>
<dbReference type="InterPro" id="IPR027417">
    <property type="entry name" value="P-loop_NTPase"/>
</dbReference>
<accession>A0ABQ4A3N4</accession>
<proteinExistence type="predicted"/>
<keyword evidence="1" id="KW-0418">Kinase</keyword>
<evidence type="ECO:0000313" key="2">
    <source>
        <dbReference type="Proteomes" id="UP000603200"/>
    </source>
</evidence>
<dbReference type="GO" id="GO:0016301">
    <property type="term" value="F:kinase activity"/>
    <property type="evidence" value="ECO:0007669"/>
    <property type="project" value="UniProtKB-KW"/>
</dbReference>
<dbReference type="SUPFAM" id="SSF52540">
    <property type="entry name" value="P-loop containing nucleoside triphosphate hydrolases"/>
    <property type="match status" value="1"/>
</dbReference>
<gene>
    <name evidence="1" type="ORF">Ahu01nite_085540</name>
</gene>